<organism evidence="1 2">
    <name type="scientific">Paraphoma chrysanthemicola</name>
    <dbReference type="NCBI Taxonomy" id="798071"/>
    <lineage>
        <taxon>Eukaryota</taxon>
        <taxon>Fungi</taxon>
        <taxon>Dikarya</taxon>
        <taxon>Ascomycota</taxon>
        <taxon>Pezizomycotina</taxon>
        <taxon>Dothideomycetes</taxon>
        <taxon>Pleosporomycetidae</taxon>
        <taxon>Pleosporales</taxon>
        <taxon>Pleosporineae</taxon>
        <taxon>Phaeosphaeriaceae</taxon>
        <taxon>Paraphoma</taxon>
    </lineage>
</organism>
<dbReference type="AlphaFoldDB" id="A0A8K0R545"/>
<protein>
    <submittedName>
        <fullName evidence="1">Uncharacterized protein</fullName>
    </submittedName>
</protein>
<sequence length="274" mass="30757">MSSPTTTACPVPTSSTLMQKHKNSLWVTSEIKNVENQIAILRLRGAYLQEQSTRLETARFLKRQSERIARAECRAICDAMLRSLPRELRDIIHAYLVDEHSDLEKKRPALITQKGLHNVVPHIGALLSKHFVQSSYVGELFLDELISRFWETATLRIVDPGRTPDGQPSVFRYPDPFGGEALFGQRLRNVVFVLTFVDVDDLKNSSILDGLESLAAVAKNGCQVTLNIDQPESVITTVAVLEYVGSRLRAMKAIGLMVEVRRKGETVRWERACG</sequence>
<proteinExistence type="predicted"/>
<reference evidence="1" key="1">
    <citation type="journal article" date="2021" name="Nat. Commun.">
        <title>Genetic determinants of endophytism in the Arabidopsis root mycobiome.</title>
        <authorList>
            <person name="Mesny F."/>
            <person name="Miyauchi S."/>
            <person name="Thiergart T."/>
            <person name="Pickel B."/>
            <person name="Atanasova L."/>
            <person name="Karlsson M."/>
            <person name="Huettel B."/>
            <person name="Barry K.W."/>
            <person name="Haridas S."/>
            <person name="Chen C."/>
            <person name="Bauer D."/>
            <person name="Andreopoulos W."/>
            <person name="Pangilinan J."/>
            <person name="LaButti K."/>
            <person name="Riley R."/>
            <person name="Lipzen A."/>
            <person name="Clum A."/>
            <person name="Drula E."/>
            <person name="Henrissat B."/>
            <person name="Kohler A."/>
            <person name="Grigoriev I.V."/>
            <person name="Martin F.M."/>
            <person name="Hacquard S."/>
        </authorList>
    </citation>
    <scope>NUCLEOTIDE SEQUENCE</scope>
    <source>
        <strain evidence="1">MPI-SDFR-AT-0120</strain>
    </source>
</reference>
<accession>A0A8K0R545</accession>
<dbReference type="Proteomes" id="UP000813461">
    <property type="component" value="Unassembled WGS sequence"/>
</dbReference>
<evidence type="ECO:0000313" key="1">
    <source>
        <dbReference type="EMBL" id="KAH7087830.1"/>
    </source>
</evidence>
<comment type="caution">
    <text evidence="1">The sequence shown here is derived from an EMBL/GenBank/DDBJ whole genome shotgun (WGS) entry which is preliminary data.</text>
</comment>
<gene>
    <name evidence="1" type="ORF">FB567DRAFT_355229</name>
</gene>
<keyword evidence="2" id="KW-1185">Reference proteome</keyword>
<dbReference type="OrthoDB" id="3684889at2759"/>
<evidence type="ECO:0000313" key="2">
    <source>
        <dbReference type="Proteomes" id="UP000813461"/>
    </source>
</evidence>
<dbReference type="EMBL" id="JAGMVJ010000009">
    <property type="protein sequence ID" value="KAH7087830.1"/>
    <property type="molecule type" value="Genomic_DNA"/>
</dbReference>
<name>A0A8K0R545_9PLEO</name>